<keyword evidence="3 7" id="KW-0808">Transferase</keyword>
<dbReference type="Gene3D" id="3.40.50.150">
    <property type="entry name" value="Vaccinia Virus protein VP39"/>
    <property type="match status" value="1"/>
</dbReference>
<name>A0A2M7MI32_9BACT</name>
<evidence type="ECO:0000256" key="5">
    <source>
        <dbReference type="ARBA" id="ARBA00047942"/>
    </source>
</evidence>
<evidence type="ECO:0000256" key="3">
    <source>
        <dbReference type="ARBA" id="ARBA00022679"/>
    </source>
</evidence>
<organism evidence="7 8">
    <name type="scientific">Candidatus Kuenenbacteria bacterium CG_4_10_14_3_um_filter_39_14</name>
    <dbReference type="NCBI Taxonomy" id="1974614"/>
    <lineage>
        <taxon>Bacteria</taxon>
        <taxon>Candidatus Kueneniibacteriota</taxon>
    </lineage>
</organism>
<reference evidence="8" key="1">
    <citation type="submission" date="2017-09" db="EMBL/GenBank/DDBJ databases">
        <title>Depth-based differentiation of microbial function through sediment-hosted aquifers and enrichment of novel symbionts in the deep terrestrial subsurface.</title>
        <authorList>
            <person name="Probst A.J."/>
            <person name="Ladd B."/>
            <person name="Jarett J.K."/>
            <person name="Geller-Mcgrath D.E."/>
            <person name="Sieber C.M.K."/>
            <person name="Emerson J.B."/>
            <person name="Anantharaman K."/>
            <person name="Thomas B.C."/>
            <person name="Malmstrom R."/>
            <person name="Stieglmeier M."/>
            <person name="Klingl A."/>
            <person name="Woyke T."/>
            <person name="Ryan C.M."/>
            <person name="Banfield J.F."/>
        </authorList>
    </citation>
    <scope>NUCLEOTIDE SEQUENCE [LARGE SCALE GENOMIC DNA]</scope>
</reference>
<dbReference type="PANTHER" id="PTHR33841">
    <property type="entry name" value="DNA METHYLTRANSFERASE YEEA-RELATED"/>
    <property type="match status" value="1"/>
</dbReference>
<feature type="domain" description="Type II methyltransferase M.TaqI-like" evidence="6">
    <location>
        <begin position="48"/>
        <end position="169"/>
    </location>
</feature>
<comment type="catalytic activity">
    <reaction evidence="5">
        <text>a 2'-deoxyadenosine in DNA + S-adenosyl-L-methionine = an N(6)-methyl-2'-deoxyadenosine in DNA + S-adenosyl-L-homocysteine + H(+)</text>
        <dbReference type="Rhea" id="RHEA:15197"/>
        <dbReference type="Rhea" id="RHEA-COMP:12418"/>
        <dbReference type="Rhea" id="RHEA-COMP:12419"/>
        <dbReference type="ChEBI" id="CHEBI:15378"/>
        <dbReference type="ChEBI" id="CHEBI:57856"/>
        <dbReference type="ChEBI" id="CHEBI:59789"/>
        <dbReference type="ChEBI" id="CHEBI:90615"/>
        <dbReference type="ChEBI" id="CHEBI:90616"/>
        <dbReference type="EC" id="2.1.1.72"/>
    </reaction>
</comment>
<dbReference type="GO" id="GO:0009007">
    <property type="term" value="F:site-specific DNA-methyltransferase (adenine-specific) activity"/>
    <property type="evidence" value="ECO:0007669"/>
    <property type="project" value="UniProtKB-EC"/>
</dbReference>
<comment type="caution">
    <text evidence="7">The sequence shown here is derived from an EMBL/GenBank/DDBJ whole genome shotgun (WGS) entry which is preliminary data.</text>
</comment>
<protein>
    <recommendedName>
        <fullName evidence="1">site-specific DNA-methyltransferase (adenine-specific)</fullName>
        <ecNumber evidence="1">2.1.1.72</ecNumber>
    </recommendedName>
</protein>
<dbReference type="InterPro" id="IPR050953">
    <property type="entry name" value="N4_N6_ade-DNA_methylase"/>
</dbReference>
<dbReference type="InterPro" id="IPR011639">
    <property type="entry name" value="MethylTrfase_TaqI-like_dom"/>
</dbReference>
<keyword evidence="2 7" id="KW-0489">Methyltransferase</keyword>
<accession>A0A2M7MI32</accession>
<dbReference type="PANTHER" id="PTHR33841:SF1">
    <property type="entry name" value="DNA METHYLTRANSFERASE A"/>
    <property type="match status" value="1"/>
</dbReference>
<evidence type="ECO:0000256" key="1">
    <source>
        <dbReference type="ARBA" id="ARBA00011900"/>
    </source>
</evidence>
<proteinExistence type="predicted"/>
<dbReference type="GO" id="GO:0032259">
    <property type="term" value="P:methylation"/>
    <property type="evidence" value="ECO:0007669"/>
    <property type="project" value="UniProtKB-KW"/>
</dbReference>
<evidence type="ECO:0000256" key="2">
    <source>
        <dbReference type="ARBA" id="ARBA00022603"/>
    </source>
</evidence>
<evidence type="ECO:0000313" key="7">
    <source>
        <dbReference type="EMBL" id="PIX92740.1"/>
    </source>
</evidence>
<dbReference type="Proteomes" id="UP000230658">
    <property type="component" value="Unassembled WGS sequence"/>
</dbReference>
<dbReference type="SUPFAM" id="SSF53335">
    <property type="entry name" value="S-adenosyl-L-methionine-dependent methyltransferases"/>
    <property type="match status" value="1"/>
</dbReference>
<keyword evidence="4" id="KW-0949">S-adenosyl-L-methionine</keyword>
<dbReference type="InterPro" id="IPR029063">
    <property type="entry name" value="SAM-dependent_MTases_sf"/>
</dbReference>
<dbReference type="GO" id="GO:0006304">
    <property type="term" value="P:DNA modification"/>
    <property type="evidence" value="ECO:0007669"/>
    <property type="project" value="InterPro"/>
</dbReference>
<evidence type="ECO:0000259" key="6">
    <source>
        <dbReference type="Pfam" id="PF07669"/>
    </source>
</evidence>
<dbReference type="Pfam" id="PF07669">
    <property type="entry name" value="Eco57I"/>
    <property type="match status" value="1"/>
</dbReference>
<dbReference type="AlphaFoldDB" id="A0A2M7MI32"/>
<evidence type="ECO:0000313" key="8">
    <source>
        <dbReference type="Proteomes" id="UP000230658"/>
    </source>
</evidence>
<sequence>SMASWIIGHLKIALLLEDSGYKMENGDKFNLYLTNTLDFSKIEGQGGIFENVLKEEAEVAGKIKRNKKILVITGNPPYLANSSNIIQKGTEFYNVYESYKEIVRKEEKNIKPLSDDYIKFIAFAHYKIKQAGKGIVGIITNNSYLDGLIHRDLRRKLSEDFDEIYILNLHGNSKRKEKNPAGGKDENVFNIQQGVGIILLVKK</sequence>
<dbReference type="EMBL" id="PFJV01000003">
    <property type="protein sequence ID" value="PIX92740.1"/>
    <property type="molecule type" value="Genomic_DNA"/>
</dbReference>
<dbReference type="EC" id="2.1.1.72" evidence="1"/>
<feature type="non-terminal residue" evidence="7">
    <location>
        <position position="1"/>
    </location>
</feature>
<evidence type="ECO:0000256" key="4">
    <source>
        <dbReference type="ARBA" id="ARBA00022691"/>
    </source>
</evidence>
<gene>
    <name evidence="7" type="ORF">COZ26_00090</name>
</gene>